<dbReference type="EMBL" id="BFAA01002083">
    <property type="protein sequence ID" value="GCB72376.1"/>
    <property type="molecule type" value="Genomic_DNA"/>
</dbReference>
<dbReference type="AlphaFoldDB" id="A0A401PGW3"/>
<feature type="region of interest" description="Disordered" evidence="1">
    <location>
        <begin position="69"/>
        <end position="139"/>
    </location>
</feature>
<organism evidence="2 3">
    <name type="scientific">Scyliorhinus torazame</name>
    <name type="common">Cloudy catshark</name>
    <name type="synonym">Catulus torazame</name>
    <dbReference type="NCBI Taxonomy" id="75743"/>
    <lineage>
        <taxon>Eukaryota</taxon>
        <taxon>Metazoa</taxon>
        <taxon>Chordata</taxon>
        <taxon>Craniata</taxon>
        <taxon>Vertebrata</taxon>
        <taxon>Chondrichthyes</taxon>
        <taxon>Elasmobranchii</taxon>
        <taxon>Galeomorphii</taxon>
        <taxon>Galeoidea</taxon>
        <taxon>Carcharhiniformes</taxon>
        <taxon>Scyliorhinidae</taxon>
        <taxon>Scyliorhinus</taxon>
    </lineage>
</organism>
<evidence type="ECO:0000313" key="3">
    <source>
        <dbReference type="Proteomes" id="UP000288216"/>
    </source>
</evidence>
<comment type="caution">
    <text evidence="2">The sequence shown here is derived from an EMBL/GenBank/DDBJ whole genome shotgun (WGS) entry which is preliminary data.</text>
</comment>
<name>A0A401PGW3_SCYTO</name>
<proteinExistence type="predicted"/>
<accession>A0A401PGW3</accession>
<sequence length="139" mass="16401">MELHLLFGHQTDEREDIDDEYDNIDIEDKWEDLDDEYDNIDIDDDEWEDIDDEYDNIDIDDKWEDLDDEYDNIDIDDEWEDIDDEYDETDSDDVENDDSGSESAEEQMTISLCCSTDHTHTLKQDQDHPTPGLPGPESV</sequence>
<feature type="compositionally biased region" description="Acidic residues" evidence="1">
    <location>
        <begin position="69"/>
        <end position="105"/>
    </location>
</feature>
<evidence type="ECO:0000313" key="2">
    <source>
        <dbReference type="EMBL" id="GCB72376.1"/>
    </source>
</evidence>
<dbReference type="Proteomes" id="UP000288216">
    <property type="component" value="Unassembled WGS sequence"/>
</dbReference>
<reference evidence="2 3" key="1">
    <citation type="journal article" date="2018" name="Nat. Ecol. Evol.">
        <title>Shark genomes provide insights into elasmobranch evolution and the origin of vertebrates.</title>
        <authorList>
            <person name="Hara Y"/>
            <person name="Yamaguchi K"/>
            <person name="Onimaru K"/>
            <person name="Kadota M"/>
            <person name="Koyanagi M"/>
            <person name="Keeley SD"/>
            <person name="Tatsumi K"/>
            <person name="Tanaka K"/>
            <person name="Motone F"/>
            <person name="Kageyama Y"/>
            <person name="Nozu R"/>
            <person name="Adachi N"/>
            <person name="Nishimura O"/>
            <person name="Nakagawa R"/>
            <person name="Tanegashima C"/>
            <person name="Kiyatake I"/>
            <person name="Matsumoto R"/>
            <person name="Murakumo K"/>
            <person name="Nishida K"/>
            <person name="Terakita A"/>
            <person name="Kuratani S"/>
            <person name="Sato K"/>
            <person name="Hyodo S Kuraku.S."/>
        </authorList>
    </citation>
    <scope>NUCLEOTIDE SEQUENCE [LARGE SCALE GENOMIC DNA]</scope>
</reference>
<dbReference type="STRING" id="75743.A0A401PGW3"/>
<keyword evidence="3" id="KW-1185">Reference proteome</keyword>
<gene>
    <name evidence="2" type="ORF">scyTo_0006273</name>
</gene>
<protein>
    <submittedName>
        <fullName evidence="2">Uncharacterized protein</fullName>
    </submittedName>
</protein>
<evidence type="ECO:0000256" key="1">
    <source>
        <dbReference type="SAM" id="MobiDB-lite"/>
    </source>
</evidence>
<feature type="compositionally biased region" description="Polar residues" evidence="1">
    <location>
        <begin position="106"/>
        <end position="116"/>
    </location>
</feature>
<feature type="compositionally biased region" description="Basic and acidic residues" evidence="1">
    <location>
        <begin position="117"/>
        <end position="128"/>
    </location>
</feature>